<dbReference type="GO" id="GO:1902929">
    <property type="term" value="C:plasma membrane of growing cell tip"/>
    <property type="evidence" value="ECO:0007669"/>
    <property type="project" value="TreeGrafter"/>
</dbReference>
<dbReference type="InterPro" id="IPR048265">
    <property type="entry name" value="Rax2-like_third"/>
</dbReference>
<feature type="signal peptide" evidence="1">
    <location>
        <begin position="1"/>
        <end position="17"/>
    </location>
</feature>
<dbReference type="AlphaFoldDB" id="A0A9P4R2S7"/>
<feature type="chain" id="PRO_5040244097" description="Rax2-like third domain-containing protein" evidence="1">
    <location>
        <begin position="18"/>
        <end position="175"/>
    </location>
</feature>
<dbReference type="PANTHER" id="PTHR31778">
    <property type="entry name" value="BUD SITE SELECTION PROTEIN RAX2"/>
    <property type="match status" value="1"/>
</dbReference>
<protein>
    <recommendedName>
        <fullName evidence="2">Rax2-like third domain-containing protein</fullName>
    </recommendedName>
</protein>
<evidence type="ECO:0000313" key="3">
    <source>
        <dbReference type="EMBL" id="KAF2735758.1"/>
    </source>
</evidence>
<gene>
    <name evidence="3" type="ORF">EJ04DRAFT_184001</name>
</gene>
<keyword evidence="1" id="KW-0732">Signal</keyword>
<feature type="domain" description="Rax2-like third" evidence="2">
    <location>
        <begin position="51"/>
        <end position="152"/>
    </location>
</feature>
<evidence type="ECO:0000259" key="2">
    <source>
        <dbReference type="Pfam" id="PF20843"/>
    </source>
</evidence>
<keyword evidence="4" id="KW-1185">Reference proteome</keyword>
<comment type="caution">
    <text evidence="3">The sequence shown here is derived from an EMBL/GenBank/DDBJ whole genome shotgun (WGS) entry which is preliminary data.</text>
</comment>
<name>A0A9P4R2S7_9PLEO</name>
<accession>A0A9P4R2S7</accession>
<organism evidence="3 4">
    <name type="scientific">Polyplosphaeria fusca</name>
    <dbReference type="NCBI Taxonomy" id="682080"/>
    <lineage>
        <taxon>Eukaryota</taxon>
        <taxon>Fungi</taxon>
        <taxon>Dikarya</taxon>
        <taxon>Ascomycota</taxon>
        <taxon>Pezizomycotina</taxon>
        <taxon>Dothideomycetes</taxon>
        <taxon>Pleosporomycetidae</taxon>
        <taxon>Pleosporales</taxon>
        <taxon>Tetraplosphaeriaceae</taxon>
        <taxon>Polyplosphaeria</taxon>
    </lineage>
</organism>
<sequence length="175" mass="19708">MRKWHVLFILACTRVYAQPQRLDPLTGLTQCTDIPASQVCAVPTFEGADDWIAQDYDIKYSSRTFNNTAINTNDKAIFAPNVTIPGNYSVSIWSPGCRADATCRARGTVNITGRYSAAGKDTAAVLIQQTNDFYKFDEIHVGFVDAVGTAFRHGSRWQRARDRRRHWLSSRSLCR</sequence>
<evidence type="ECO:0000256" key="1">
    <source>
        <dbReference type="SAM" id="SignalP"/>
    </source>
</evidence>
<dbReference type="EMBL" id="ML996132">
    <property type="protein sequence ID" value="KAF2735758.1"/>
    <property type="molecule type" value="Genomic_DNA"/>
</dbReference>
<proteinExistence type="predicted"/>
<dbReference type="PANTHER" id="PTHR31778:SF2">
    <property type="entry name" value="BUD SITE SELECTION PROTEIN RAX2"/>
    <property type="match status" value="1"/>
</dbReference>
<dbReference type="OrthoDB" id="2503993at2759"/>
<dbReference type="Proteomes" id="UP000799444">
    <property type="component" value="Unassembled WGS sequence"/>
</dbReference>
<evidence type="ECO:0000313" key="4">
    <source>
        <dbReference type="Proteomes" id="UP000799444"/>
    </source>
</evidence>
<dbReference type="Pfam" id="PF20843">
    <property type="entry name" value="Rax2_3"/>
    <property type="match status" value="1"/>
</dbReference>
<reference evidence="3" key="1">
    <citation type="journal article" date="2020" name="Stud. Mycol.">
        <title>101 Dothideomycetes genomes: a test case for predicting lifestyles and emergence of pathogens.</title>
        <authorList>
            <person name="Haridas S."/>
            <person name="Albert R."/>
            <person name="Binder M."/>
            <person name="Bloem J."/>
            <person name="Labutti K."/>
            <person name="Salamov A."/>
            <person name="Andreopoulos B."/>
            <person name="Baker S."/>
            <person name="Barry K."/>
            <person name="Bills G."/>
            <person name="Bluhm B."/>
            <person name="Cannon C."/>
            <person name="Castanera R."/>
            <person name="Culley D."/>
            <person name="Daum C."/>
            <person name="Ezra D."/>
            <person name="Gonzalez J."/>
            <person name="Henrissat B."/>
            <person name="Kuo A."/>
            <person name="Liang C."/>
            <person name="Lipzen A."/>
            <person name="Lutzoni F."/>
            <person name="Magnuson J."/>
            <person name="Mondo S."/>
            <person name="Nolan M."/>
            <person name="Ohm R."/>
            <person name="Pangilinan J."/>
            <person name="Park H.-J."/>
            <person name="Ramirez L."/>
            <person name="Alfaro M."/>
            <person name="Sun H."/>
            <person name="Tritt A."/>
            <person name="Yoshinaga Y."/>
            <person name="Zwiers L.-H."/>
            <person name="Turgeon B."/>
            <person name="Goodwin S."/>
            <person name="Spatafora J."/>
            <person name="Crous P."/>
            <person name="Grigoriev I."/>
        </authorList>
    </citation>
    <scope>NUCLEOTIDE SEQUENCE</scope>
    <source>
        <strain evidence="3">CBS 125425</strain>
    </source>
</reference>